<dbReference type="RefSeq" id="WP_011845225.1">
    <property type="nucleotide sequence ID" value="NZ_CP109831.1"/>
</dbReference>
<dbReference type="PROSITE" id="PS51918">
    <property type="entry name" value="RADICAL_SAM"/>
    <property type="match status" value="1"/>
</dbReference>
<dbReference type="Proteomes" id="UP001156196">
    <property type="component" value="Chromosome"/>
</dbReference>
<comment type="cofactor">
    <cofactor evidence="1">
        <name>[4Fe-4S] cluster</name>
        <dbReference type="ChEBI" id="CHEBI:49883"/>
    </cofactor>
</comment>
<dbReference type="GeneID" id="76730473"/>
<dbReference type="SFLD" id="SFLDS00029">
    <property type="entry name" value="Radical_SAM"/>
    <property type="match status" value="1"/>
</dbReference>
<feature type="domain" description="Radical SAM core" evidence="6">
    <location>
        <begin position="195"/>
        <end position="414"/>
    </location>
</feature>
<keyword evidence="8" id="KW-1185">Reference proteome</keyword>
<dbReference type="EMBL" id="CP109831">
    <property type="protein sequence ID" value="UYU17317.1"/>
    <property type="molecule type" value="Genomic_DNA"/>
</dbReference>
<keyword evidence="3" id="KW-0479">Metal-binding</keyword>
<protein>
    <submittedName>
        <fullName evidence="7">B12-binding domain-containing radical SAM protein</fullName>
    </submittedName>
</protein>
<dbReference type="SMART" id="SM00729">
    <property type="entry name" value="Elp3"/>
    <property type="match status" value="1"/>
</dbReference>
<dbReference type="SFLD" id="SFLDG01123">
    <property type="entry name" value="methyltransferase_(Class_B)"/>
    <property type="match status" value="1"/>
</dbReference>
<dbReference type="InterPro" id="IPR051198">
    <property type="entry name" value="BchE-like"/>
</dbReference>
<gene>
    <name evidence="7" type="ORF">OH143_06235</name>
</gene>
<dbReference type="InterPro" id="IPR034466">
    <property type="entry name" value="Methyltransferase_Class_B"/>
</dbReference>
<evidence type="ECO:0000313" key="7">
    <source>
        <dbReference type="EMBL" id="UYU17317.1"/>
    </source>
</evidence>
<dbReference type="InterPro" id="IPR006638">
    <property type="entry name" value="Elp3/MiaA/NifB-like_rSAM"/>
</dbReference>
<dbReference type="InterPro" id="IPR023404">
    <property type="entry name" value="rSAM_horseshoe"/>
</dbReference>
<keyword evidence="5" id="KW-0411">Iron-sulfur</keyword>
<dbReference type="GO" id="GO:0005829">
    <property type="term" value="C:cytosol"/>
    <property type="evidence" value="ECO:0007669"/>
    <property type="project" value="TreeGrafter"/>
</dbReference>
<dbReference type="InterPro" id="IPR007197">
    <property type="entry name" value="rSAM"/>
</dbReference>
<dbReference type="CDD" id="cd01335">
    <property type="entry name" value="Radical_SAM"/>
    <property type="match status" value="1"/>
</dbReference>
<evidence type="ECO:0000256" key="4">
    <source>
        <dbReference type="ARBA" id="ARBA00023004"/>
    </source>
</evidence>
<dbReference type="Pfam" id="PF04055">
    <property type="entry name" value="Radical_SAM"/>
    <property type="match status" value="1"/>
</dbReference>
<dbReference type="PANTHER" id="PTHR43409:SF16">
    <property type="entry name" value="SLR0320 PROTEIN"/>
    <property type="match status" value="1"/>
</dbReference>
<organism evidence="7 8">
    <name type="scientific">Methanoculleus submarinus</name>
    <dbReference type="NCBI Taxonomy" id="204050"/>
    <lineage>
        <taxon>Archaea</taxon>
        <taxon>Methanobacteriati</taxon>
        <taxon>Methanobacteriota</taxon>
        <taxon>Stenosarchaea group</taxon>
        <taxon>Methanomicrobia</taxon>
        <taxon>Methanomicrobiales</taxon>
        <taxon>Methanomicrobiaceae</taxon>
        <taxon>Methanoculleus</taxon>
    </lineage>
</organism>
<dbReference type="InterPro" id="IPR058240">
    <property type="entry name" value="rSAM_sf"/>
</dbReference>
<dbReference type="PANTHER" id="PTHR43409">
    <property type="entry name" value="ANAEROBIC MAGNESIUM-PROTOPORPHYRIN IX MONOMETHYL ESTER CYCLASE-RELATED"/>
    <property type="match status" value="1"/>
</dbReference>
<name>A0AAX3E5E3_9EURY</name>
<dbReference type="GeneID" id="4846171"/>
<evidence type="ECO:0000259" key="6">
    <source>
        <dbReference type="PROSITE" id="PS51918"/>
    </source>
</evidence>
<evidence type="ECO:0000256" key="5">
    <source>
        <dbReference type="ARBA" id="ARBA00023014"/>
    </source>
</evidence>
<dbReference type="AlphaFoldDB" id="A0AAX3E5E3"/>
<evidence type="ECO:0000256" key="1">
    <source>
        <dbReference type="ARBA" id="ARBA00001966"/>
    </source>
</evidence>
<proteinExistence type="predicted"/>
<dbReference type="SUPFAM" id="SSF102114">
    <property type="entry name" value="Radical SAM enzymes"/>
    <property type="match status" value="1"/>
</dbReference>
<evidence type="ECO:0000256" key="2">
    <source>
        <dbReference type="ARBA" id="ARBA00022691"/>
    </source>
</evidence>
<dbReference type="GO" id="GO:0051539">
    <property type="term" value="F:4 iron, 4 sulfur cluster binding"/>
    <property type="evidence" value="ECO:0007669"/>
    <property type="project" value="UniProtKB-KW"/>
</dbReference>
<evidence type="ECO:0000313" key="8">
    <source>
        <dbReference type="Proteomes" id="UP001156196"/>
    </source>
</evidence>
<dbReference type="GO" id="GO:0046872">
    <property type="term" value="F:metal ion binding"/>
    <property type="evidence" value="ECO:0007669"/>
    <property type="project" value="UniProtKB-KW"/>
</dbReference>
<dbReference type="SFLD" id="SFLDG01082">
    <property type="entry name" value="B12-binding_domain_containing"/>
    <property type="match status" value="1"/>
</dbReference>
<reference evidence="7" key="1">
    <citation type="submission" date="2022-10" db="EMBL/GenBank/DDBJ databases">
        <title>Complete genome of Methanoculleus submarinus DSM 15122.</title>
        <authorList>
            <person name="Chen S.-C."/>
            <person name="Lai S.-J."/>
            <person name="You Y.-T."/>
        </authorList>
    </citation>
    <scope>NUCLEOTIDE SEQUENCE</scope>
    <source>
        <strain evidence="7">DSM 15122</strain>
    </source>
</reference>
<dbReference type="KEGG" id="msum:OH143_06235"/>
<dbReference type="Gene3D" id="3.80.30.20">
    <property type="entry name" value="tm_1862 like domain"/>
    <property type="match status" value="1"/>
</dbReference>
<dbReference type="GO" id="GO:0003824">
    <property type="term" value="F:catalytic activity"/>
    <property type="evidence" value="ECO:0007669"/>
    <property type="project" value="InterPro"/>
</dbReference>
<accession>A0AAX3E5E3</accession>
<keyword evidence="2" id="KW-0949">S-adenosyl-L-methionine</keyword>
<keyword evidence="4" id="KW-0408">Iron</keyword>
<sequence>MKIYMLNPPFVENFVRCGRWQGAAARSGGLDYPKWLAYATGLLETEHAVKLVDAPASQLHTADIINDVKQFQPDLVVVETNFSSLGNDIGVTQKLKEACGATTVMVGPPTARFPEKILGNGGVDILALYEYDFTLLDVARAVGRGLPLKNVHGISYKENGQIAHNPIREYTTSEDLDRIPFVSSVYKRHLNIKDYYLSQTLYPEVQIFTGRGCPFHCTFCSWPENLMGRKYRSRTADNIVDEFEYICQNLPEVKEIFIEDDTYTINKNLVLDVCRKIKERKLDITWSCNARATLDYSTLQEMKSAGCRLLIVGYESGNDEILKTIRKGVGTQQMRAFTRDAKRAKLMIHGDFIIGLPGETNETAEQTLKFIRELKPNILQVAVATPIPGTKFYDWAKENGYLLVDNLEESIDQSGYQKCILSYPDFTKVDIEHYVNRALKEYYLNPSFVPVALSNILRRHGLHELKIMLMSAKVFLEYLGAEKRQAIRSV</sequence>
<evidence type="ECO:0000256" key="3">
    <source>
        <dbReference type="ARBA" id="ARBA00022723"/>
    </source>
</evidence>